<reference evidence="2 3" key="1">
    <citation type="submission" date="2020-08" db="EMBL/GenBank/DDBJ databases">
        <title>Genomic Encyclopedia of Type Strains, Phase IV (KMG-IV): sequencing the most valuable type-strain genomes for metagenomic binning, comparative biology and taxonomic classification.</title>
        <authorList>
            <person name="Goeker M."/>
        </authorList>
    </citation>
    <scope>NUCLEOTIDE SEQUENCE [LARGE SCALE GENOMIC DNA]</scope>
    <source>
        <strain evidence="2 3">DSM 103570</strain>
    </source>
</reference>
<organism evidence="2 3">
    <name type="scientific">Aurantimonas endophytica</name>
    <dbReference type="NCBI Taxonomy" id="1522175"/>
    <lineage>
        <taxon>Bacteria</taxon>
        <taxon>Pseudomonadati</taxon>
        <taxon>Pseudomonadota</taxon>
        <taxon>Alphaproteobacteria</taxon>
        <taxon>Hyphomicrobiales</taxon>
        <taxon>Aurantimonadaceae</taxon>
        <taxon>Aurantimonas</taxon>
    </lineage>
</organism>
<accession>A0A7W6HGX0</accession>
<sequence>MSETASSGSRWAGYLLGFSLGGFFDGILLHQILQWHHLLSAINSDDLRFQVAADGYFHAFMYVVAAAGLWMLWRSWRGGGAVSGVRLTAALLLGFGAWHVLDSLLSHWLLGIHRIRMDSAIPLFWDLLWFVVFGLVPILLGWWTGSRPTGGSAERPSVVAAVLATLVTVGAGTQALQQPRDSEFTTVLFAPGTAPGAALEAMSKVGSRLVWSDPSGELLVIETDAGAWASTLYGHGAILVSGAGLPAGCFDYLRV</sequence>
<feature type="transmembrane region" description="Helical" evidence="1">
    <location>
        <begin position="85"/>
        <end position="101"/>
    </location>
</feature>
<keyword evidence="3" id="KW-1185">Reference proteome</keyword>
<dbReference type="AlphaFoldDB" id="A0A7W6HGX0"/>
<name>A0A7W6HGX0_9HYPH</name>
<evidence type="ECO:0000313" key="2">
    <source>
        <dbReference type="EMBL" id="MBB4004722.1"/>
    </source>
</evidence>
<evidence type="ECO:0000256" key="1">
    <source>
        <dbReference type="SAM" id="Phobius"/>
    </source>
</evidence>
<comment type="caution">
    <text evidence="2">The sequence shown here is derived from an EMBL/GenBank/DDBJ whole genome shotgun (WGS) entry which is preliminary data.</text>
</comment>
<keyword evidence="1" id="KW-0812">Transmembrane</keyword>
<gene>
    <name evidence="2" type="ORF">GGR03_003817</name>
</gene>
<feature type="transmembrane region" description="Helical" evidence="1">
    <location>
        <begin position="55"/>
        <end position="73"/>
    </location>
</feature>
<dbReference type="Pfam" id="PF10002">
    <property type="entry name" value="DUF2243"/>
    <property type="match status" value="1"/>
</dbReference>
<feature type="transmembrane region" description="Helical" evidence="1">
    <location>
        <begin position="121"/>
        <end position="145"/>
    </location>
</feature>
<dbReference type="Proteomes" id="UP000588647">
    <property type="component" value="Unassembled WGS sequence"/>
</dbReference>
<proteinExistence type="predicted"/>
<dbReference type="RefSeq" id="WP_183210305.1">
    <property type="nucleotide sequence ID" value="NZ_JAAAMM010000005.1"/>
</dbReference>
<dbReference type="EMBL" id="JACIEM010000005">
    <property type="protein sequence ID" value="MBB4004722.1"/>
    <property type="molecule type" value="Genomic_DNA"/>
</dbReference>
<dbReference type="InterPro" id="IPR018719">
    <property type="entry name" value="DUF2243_membrane"/>
</dbReference>
<feature type="transmembrane region" description="Helical" evidence="1">
    <location>
        <begin position="12"/>
        <end position="35"/>
    </location>
</feature>
<protein>
    <submittedName>
        <fullName evidence="2">Putative membrane protein</fullName>
    </submittedName>
</protein>
<keyword evidence="1" id="KW-1133">Transmembrane helix</keyword>
<evidence type="ECO:0000313" key="3">
    <source>
        <dbReference type="Proteomes" id="UP000588647"/>
    </source>
</evidence>
<keyword evidence="1" id="KW-0472">Membrane</keyword>